<dbReference type="InterPro" id="IPR000953">
    <property type="entry name" value="Chromo/chromo_shadow_dom"/>
</dbReference>
<keyword evidence="5" id="KW-0804">Transcription</keyword>
<dbReference type="CDD" id="cd00084">
    <property type="entry name" value="HMG-box_SF"/>
    <property type="match status" value="1"/>
</dbReference>
<feature type="compositionally biased region" description="Polar residues" evidence="7">
    <location>
        <begin position="271"/>
        <end position="298"/>
    </location>
</feature>
<dbReference type="SMART" id="SM00298">
    <property type="entry name" value="CHROMO"/>
    <property type="match status" value="1"/>
</dbReference>
<dbReference type="PROSITE" id="PS50013">
    <property type="entry name" value="CHROMO_2"/>
    <property type="match status" value="1"/>
</dbReference>
<feature type="region of interest" description="Disordered" evidence="7">
    <location>
        <begin position="271"/>
        <end position="303"/>
    </location>
</feature>
<feature type="region of interest" description="Disordered" evidence="7">
    <location>
        <begin position="521"/>
        <end position="558"/>
    </location>
</feature>
<feature type="domain" description="Chromo" evidence="8">
    <location>
        <begin position="562"/>
        <end position="612"/>
    </location>
</feature>
<organism evidence="9 10">
    <name type="scientific">Mytilus galloprovincialis</name>
    <name type="common">Mediterranean mussel</name>
    <dbReference type="NCBI Taxonomy" id="29158"/>
    <lineage>
        <taxon>Eukaryota</taxon>
        <taxon>Metazoa</taxon>
        <taxon>Spiralia</taxon>
        <taxon>Lophotrochozoa</taxon>
        <taxon>Mollusca</taxon>
        <taxon>Bivalvia</taxon>
        <taxon>Autobranchia</taxon>
        <taxon>Pteriomorphia</taxon>
        <taxon>Mytilida</taxon>
        <taxon>Mytiloidea</taxon>
        <taxon>Mytilidae</taxon>
        <taxon>Mytilinae</taxon>
        <taxon>Mytilus</taxon>
    </lineage>
</organism>
<evidence type="ECO:0000256" key="2">
    <source>
        <dbReference type="ARBA" id="ARBA00022737"/>
    </source>
</evidence>
<dbReference type="InterPro" id="IPR016197">
    <property type="entry name" value="Chromo-like_dom_sf"/>
</dbReference>
<protein>
    <recommendedName>
        <fullName evidence="8">Chromo domain-containing protein</fullName>
    </recommendedName>
</protein>
<dbReference type="EMBL" id="UYJE01000752">
    <property type="protein sequence ID" value="VDH96032.1"/>
    <property type="molecule type" value="Genomic_DNA"/>
</dbReference>
<dbReference type="GO" id="GO:0005634">
    <property type="term" value="C:nucleus"/>
    <property type="evidence" value="ECO:0007669"/>
    <property type="project" value="UniProtKB-SubCell"/>
</dbReference>
<reference evidence="9" key="1">
    <citation type="submission" date="2018-11" db="EMBL/GenBank/DDBJ databases">
        <authorList>
            <person name="Alioto T."/>
            <person name="Alioto T."/>
        </authorList>
    </citation>
    <scope>NUCLEOTIDE SEQUENCE</scope>
</reference>
<dbReference type="CDD" id="cd00024">
    <property type="entry name" value="CD_CSD"/>
    <property type="match status" value="1"/>
</dbReference>
<keyword evidence="10" id="KW-1185">Reference proteome</keyword>
<dbReference type="Gene3D" id="3.90.1460.10">
    <property type="entry name" value="GTF2I-like"/>
    <property type="match status" value="1"/>
</dbReference>
<keyword evidence="4" id="KW-0238">DNA-binding</keyword>
<evidence type="ECO:0000313" key="9">
    <source>
        <dbReference type="EMBL" id="VDH96032.1"/>
    </source>
</evidence>
<dbReference type="InterPro" id="IPR036647">
    <property type="entry name" value="GTF2I-like_rpt_sf"/>
</dbReference>
<dbReference type="Proteomes" id="UP000596742">
    <property type="component" value="Unassembled WGS sequence"/>
</dbReference>
<evidence type="ECO:0000256" key="7">
    <source>
        <dbReference type="SAM" id="MobiDB-lite"/>
    </source>
</evidence>
<feature type="non-terminal residue" evidence="9">
    <location>
        <position position="1"/>
    </location>
</feature>
<dbReference type="GO" id="GO:0003677">
    <property type="term" value="F:DNA binding"/>
    <property type="evidence" value="ECO:0007669"/>
    <property type="project" value="UniProtKB-KW"/>
</dbReference>
<feature type="compositionally biased region" description="Polar residues" evidence="7">
    <location>
        <begin position="521"/>
        <end position="537"/>
    </location>
</feature>
<comment type="subcellular location">
    <subcellularLocation>
        <location evidence="1">Nucleus</location>
    </subcellularLocation>
</comment>
<dbReference type="Gene3D" id="2.40.50.40">
    <property type="match status" value="1"/>
</dbReference>
<evidence type="ECO:0000256" key="6">
    <source>
        <dbReference type="ARBA" id="ARBA00023242"/>
    </source>
</evidence>
<dbReference type="AlphaFoldDB" id="A0A8B6BVX8"/>
<sequence length="612" mass="69784">DWIGNRKKKESGRKYEYKKAHYSRGISAYNCFVSEKNKDYQGMKEWAPAWQSLSTEEKLYYKEKASNQTQTTDHPKAAKQLFKKIVSQLFFGEKKTAAFFNARPKIMEELYSNHSFGTESTEQKFPFKDLRKKAQAHMNRLYSDAIGQQQVQFPYKKVADRVISIHGFPECLPIKNISHYGEKDLMEILQIKKLVVENQSHHQIDNDDSQVAANGIEPGSEELLYNLLVNPEVEENIYSLASPPVTHILPLQPVTHTVPSLPVTHAFKSPSVTQKLTSPPVTHTLTSPPVTHTQPNKTTVKKSLKKTAAKQTFTLKKNTSQTNTHTKKNTIIHTLTSPPVTHTLTSAPVTHTLTSAPVTHTLTITTSHTYTNHHHQSHIHSHHHQSHIHYHHHQSTYTHITTSHTCTHITTSHTYTHITTSHTYTHITTSHTYTTITTSHTYTNYHQSHIHYHHHQSHKTITTSHTYTHITTSHTYTHITTSHMYTHITKSHIHSHPPVTHTLTSPLVTHTLTSPPVTHALTSPPVTHTLTSPPVTHTSKRPRGTAANRTKATKKRKNNKEWGVKGIIATRTVRSSREYLVHWDGFSHDHDSWEPEYNLTPNLIGQFFSNKI</sequence>
<accession>A0A8B6BVX8</accession>
<dbReference type="Pfam" id="PF00385">
    <property type="entry name" value="Chromo"/>
    <property type="match status" value="1"/>
</dbReference>
<proteinExistence type="predicted"/>
<dbReference type="InterPro" id="IPR004212">
    <property type="entry name" value="GTF2I"/>
</dbReference>
<name>A0A8B6BVX8_MYTGA</name>
<evidence type="ECO:0000259" key="8">
    <source>
        <dbReference type="PROSITE" id="PS50013"/>
    </source>
</evidence>
<evidence type="ECO:0000256" key="5">
    <source>
        <dbReference type="ARBA" id="ARBA00023163"/>
    </source>
</evidence>
<dbReference type="InterPro" id="IPR023780">
    <property type="entry name" value="Chromo_domain"/>
</dbReference>
<keyword evidence="3" id="KW-0805">Transcription regulation</keyword>
<keyword evidence="6" id="KW-0539">Nucleus</keyword>
<comment type="caution">
    <text evidence="9">The sequence shown here is derived from an EMBL/GenBank/DDBJ whole genome shotgun (WGS) entry which is preliminary data.</text>
</comment>
<gene>
    <name evidence="9" type="ORF">MGAL_10B084575</name>
</gene>
<evidence type="ECO:0000256" key="3">
    <source>
        <dbReference type="ARBA" id="ARBA00023015"/>
    </source>
</evidence>
<dbReference type="SUPFAM" id="SSF54160">
    <property type="entry name" value="Chromo domain-like"/>
    <property type="match status" value="1"/>
</dbReference>
<evidence type="ECO:0000313" key="10">
    <source>
        <dbReference type="Proteomes" id="UP000596742"/>
    </source>
</evidence>
<dbReference type="Pfam" id="PF02946">
    <property type="entry name" value="GTF2I"/>
    <property type="match status" value="1"/>
</dbReference>
<evidence type="ECO:0000256" key="1">
    <source>
        <dbReference type="ARBA" id="ARBA00004123"/>
    </source>
</evidence>
<evidence type="ECO:0000256" key="4">
    <source>
        <dbReference type="ARBA" id="ARBA00023125"/>
    </source>
</evidence>
<dbReference type="OrthoDB" id="6162112at2759"/>
<dbReference type="SUPFAM" id="SSF117773">
    <property type="entry name" value="GTF2I-like repeat"/>
    <property type="match status" value="1"/>
</dbReference>
<keyword evidence="2" id="KW-0677">Repeat</keyword>